<keyword evidence="3" id="KW-1185">Reference proteome</keyword>
<gene>
    <name evidence="2" type="ORF">BST96_12630</name>
</gene>
<evidence type="ECO:0000256" key="1">
    <source>
        <dbReference type="SAM" id="Phobius"/>
    </source>
</evidence>
<evidence type="ECO:0000313" key="3">
    <source>
        <dbReference type="Proteomes" id="UP000193450"/>
    </source>
</evidence>
<keyword evidence="1" id="KW-1133">Transmembrane helix</keyword>
<keyword evidence="1" id="KW-0472">Membrane</keyword>
<protein>
    <submittedName>
        <fullName evidence="2">Uncharacterized protein</fullName>
    </submittedName>
</protein>
<feature type="transmembrane region" description="Helical" evidence="1">
    <location>
        <begin position="6"/>
        <end position="27"/>
    </location>
</feature>
<dbReference type="KEGG" id="osg:BST96_12630"/>
<dbReference type="EMBL" id="CP019343">
    <property type="protein sequence ID" value="ARN74885.1"/>
    <property type="molecule type" value="Genomic_DNA"/>
</dbReference>
<keyword evidence="1" id="KW-0812">Transmembrane</keyword>
<name>A0A1X9NGA3_9GAMM</name>
<sequence>MNEEFGGYVVILLLIFCFWWVEPFGFFSSEIDFYPRVCVDDSFSKGECEKWKIEDLIRFKVYEDGQKVIRKGGSSIRSLKDCHVWDKNNWECSTLQVVDGELSGIYLTRYSFITKPEWYVLNFFRKP</sequence>
<proteinExistence type="predicted"/>
<dbReference type="Proteomes" id="UP000193450">
    <property type="component" value="Chromosome"/>
</dbReference>
<organism evidence="2 3">
    <name type="scientific">Oceanicoccus sagamiensis</name>
    <dbReference type="NCBI Taxonomy" id="716816"/>
    <lineage>
        <taxon>Bacteria</taxon>
        <taxon>Pseudomonadati</taxon>
        <taxon>Pseudomonadota</taxon>
        <taxon>Gammaproteobacteria</taxon>
        <taxon>Cellvibrionales</taxon>
        <taxon>Spongiibacteraceae</taxon>
        <taxon>Oceanicoccus</taxon>
    </lineage>
</organism>
<reference evidence="2 3" key="1">
    <citation type="submission" date="2016-11" db="EMBL/GenBank/DDBJ databases">
        <title>Trade-off between light-utilization and light-protection in marine flavobacteria.</title>
        <authorList>
            <person name="Kumagai Y."/>
        </authorList>
    </citation>
    <scope>NUCLEOTIDE SEQUENCE [LARGE SCALE GENOMIC DNA]</scope>
    <source>
        <strain evidence="2 3">NBRC 107125</strain>
    </source>
</reference>
<accession>A0A1X9NGA3</accession>
<dbReference type="RefSeq" id="WP_085759052.1">
    <property type="nucleotide sequence ID" value="NZ_CP019343.1"/>
</dbReference>
<evidence type="ECO:0000313" key="2">
    <source>
        <dbReference type="EMBL" id="ARN74885.1"/>
    </source>
</evidence>
<dbReference type="AlphaFoldDB" id="A0A1X9NGA3"/>